<protein>
    <submittedName>
        <fullName evidence="12">Cobalamin-independent glycerol dehydratase small subunit</fullName>
    </submittedName>
</protein>
<dbReference type="Gene3D" id="3.30.70.20">
    <property type="match status" value="1"/>
</dbReference>
<dbReference type="SFLD" id="SFLDG01118">
    <property type="entry name" value="activating_enzymes__group_2"/>
    <property type="match status" value="1"/>
</dbReference>
<evidence type="ECO:0000256" key="4">
    <source>
        <dbReference type="ARBA" id="ARBA00022691"/>
    </source>
</evidence>
<comment type="cofactor">
    <cofactor evidence="1">
        <name>[4Fe-4S] cluster</name>
        <dbReference type="ChEBI" id="CHEBI:49883"/>
    </cofactor>
</comment>
<keyword evidence="4" id="KW-0949">S-adenosyl-L-methionine</keyword>
<comment type="similarity">
    <text evidence="2">Belongs to the organic radical-activating enzymes family.</text>
</comment>
<keyword evidence="5" id="KW-0479">Metal-binding</keyword>
<keyword evidence="6" id="KW-0560">Oxidoreductase</keyword>
<dbReference type="GO" id="GO:0046872">
    <property type="term" value="F:metal ion binding"/>
    <property type="evidence" value="ECO:0007669"/>
    <property type="project" value="UniProtKB-KW"/>
</dbReference>
<dbReference type="Proteomes" id="UP000294545">
    <property type="component" value="Unassembled WGS sequence"/>
</dbReference>
<dbReference type="InterPro" id="IPR058240">
    <property type="entry name" value="rSAM_sf"/>
</dbReference>
<dbReference type="InterPro" id="IPR017900">
    <property type="entry name" value="4Fe4S_Fe_S_CS"/>
</dbReference>
<evidence type="ECO:0000256" key="1">
    <source>
        <dbReference type="ARBA" id="ARBA00001966"/>
    </source>
</evidence>
<evidence type="ECO:0000313" key="13">
    <source>
        <dbReference type="Proteomes" id="UP000294545"/>
    </source>
</evidence>
<keyword evidence="7" id="KW-0408">Iron</keyword>
<proteinExistence type="inferred from homology"/>
<dbReference type="Pfam" id="PF00037">
    <property type="entry name" value="Fer4"/>
    <property type="match status" value="2"/>
</dbReference>
<dbReference type="PROSITE" id="PS01087">
    <property type="entry name" value="RADICAL_ACTIVATING"/>
    <property type="match status" value="1"/>
</dbReference>
<dbReference type="PROSITE" id="PS51918">
    <property type="entry name" value="RADICAL_SAM"/>
    <property type="match status" value="1"/>
</dbReference>
<dbReference type="SUPFAM" id="SSF102114">
    <property type="entry name" value="Radical SAM enzymes"/>
    <property type="match status" value="1"/>
</dbReference>
<dbReference type="NCBIfam" id="TIGR02494">
    <property type="entry name" value="PFLE_PFLC"/>
    <property type="match status" value="1"/>
</dbReference>
<dbReference type="InterPro" id="IPR012839">
    <property type="entry name" value="Organic_radical_activase"/>
</dbReference>
<dbReference type="InterPro" id="IPR017896">
    <property type="entry name" value="4Fe4S_Fe-S-bd"/>
</dbReference>
<gene>
    <name evidence="12" type="ORF">EDC19_2676</name>
</gene>
<dbReference type="PANTHER" id="PTHR30352">
    <property type="entry name" value="PYRUVATE FORMATE-LYASE-ACTIVATING ENZYME"/>
    <property type="match status" value="1"/>
</dbReference>
<evidence type="ECO:0000313" key="12">
    <source>
        <dbReference type="EMBL" id="TCK88029.1"/>
    </source>
</evidence>
<dbReference type="PROSITE" id="PS51379">
    <property type="entry name" value="4FE4S_FER_2"/>
    <property type="match status" value="2"/>
</dbReference>
<accession>A0A4R1MDC1</accession>
<dbReference type="OrthoDB" id="9782387at2"/>
<feature type="domain" description="4Fe-4S ferredoxin-type" evidence="10">
    <location>
        <begin position="80"/>
        <end position="109"/>
    </location>
</feature>
<feature type="domain" description="Radical SAM core" evidence="11">
    <location>
        <begin position="21"/>
        <end position="300"/>
    </location>
</feature>
<dbReference type="InterPro" id="IPR007197">
    <property type="entry name" value="rSAM"/>
</dbReference>
<evidence type="ECO:0000256" key="2">
    <source>
        <dbReference type="ARBA" id="ARBA00009777"/>
    </source>
</evidence>
<evidence type="ECO:0000256" key="3">
    <source>
        <dbReference type="ARBA" id="ARBA00022485"/>
    </source>
</evidence>
<keyword evidence="13" id="KW-1185">Reference proteome</keyword>
<keyword evidence="8" id="KW-0411">Iron-sulfur</keyword>
<dbReference type="AlphaFoldDB" id="A0A4R1MDC1"/>
<dbReference type="Pfam" id="PF04055">
    <property type="entry name" value="Radical_SAM"/>
    <property type="match status" value="1"/>
</dbReference>
<dbReference type="PANTHER" id="PTHR30352:SF4">
    <property type="entry name" value="PYRUVATE FORMATE-LYASE 2-ACTIVATING ENZYME"/>
    <property type="match status" value="1"/>
</dbReference>
<name>A0A4R1MDC1_9FIRM</name>
<comment type="caution">
    <text evidence="12">The sequence shown here is derived from an EMBL/GenBank/DDBJ whole genome shotgun (WGS) entry which is preliminary data.</text>
</comment>
<dbReference type="GO" id="GO:0016491">
    <property type="term" value="F:oxidoreductase activity"/>
    <property type="evidence" value="ECO:0007669"/>
    <property type="project" value="UniProtKB-KW"/>
</dbReference>
<sequence>MNSSNNKTTGIVFDTQRFSVHDGPGIRTIVFLKGCPLSCLWCCNPESQKMNPILIFQSSKCIGCGRCIGICEQGILKGQKEGFIESEKCIGCGKCIKVCPVDALMLKGQRRTVEDVINELKKDEIHYRRSGGGITISGGEPLSQPNFAIELLKECQSKGWHTAMETTGYAKPEVIESVIPHLDLVLLDIKSMDAEKSKKYTGVSIERIKENAQRIVQLTKTVVRVPTIPGFNATKQEIKEICNFVKTLQGVETIHLLPYHNFGESKYELLGMTYEMKYIEEIPKEEMEALKKVVEEQGFQCMIGG</sequence>
<keyword evidence="3" id="KW-0004">4Fe-4S</keyword>
<feature type="domain" description="4Fe-4S ferredoxin-type" evidence="10">
    <location>
        <begin position="52"/>
        <end position="77"/>
    </location>
</feature>
<evidence type="ECO:0000256" key="5">
    <source>
        <dbReference type="ARBA" id="ARBA00022723"/>
    </source>
</evidence>
<dbReference type="EMBL" id="SMGQ01000017">
    <property type="protein sequence ID" value="TCK88029.1"/>
    <property type="molecule type" value="Genomic_DNA"/>
</dbReference>
<reference evidence="12 13" key="1">
    <citation type="submission" date="2019-03" db="EMBL/GenBank/DDBJ databases">
        <title>Genomic Encyclopedia of Type Strains, Phase IV (KMG-IV): sequencing the most valuable type-strain genomes for metagenomic binning, comparative biology and taxonomic classification.</title>
        <authorList>
            <person name="Goeker M."/>
        </authorList>
    </citation>
    <scope>NUCLEOTIDE SEQUENCE [LARGE SCALE GENOMIC DNA]</scope>
    <source>
        <strain evidence="12 13">DSM 24176</strain>
    </source>
</reference>
<evidence type="ECO:0000256" key="6">
    <source>
        <dbReference type="ARBA" id="ARBA00023002"/>
    </source>
</evidence>
<evidence type="ECO:0000256" key="8">
    <source>
        <dbReference type="ARBA" id="ARBA00023014"/>
    </source>
</evidence>
<dbReference type="InterPro" id="IPR040074">
    <property type="entry name" value="BssD/PflA/YjjW"/>
</dbReference>
<dbReference type="Gene3D" id="3.80.30.10">
    <property type="entry name" value="pyruvate-formate lyase- activating enzyme"/>
    <property type="match status" value="1"/>
</dbReference>
<dbReference type="GO" id="GO:0051539">
    <property type="term" value="F:4 iron, 4 sulfur cluster binding"/>
    <property type="evidence" value="ECO:0007669"/>
    <property type="project" value="UniProtKB-KW"/>
</dbReference>
<dbReference type="PROSITE" id="PS00198">
    <property type="entry name" value="4FE4S_FER_1"/>
    <property type="match status" value="1"/>
</dbReference>
<dbReference type="PIRSF" id="PIRSF000371">
    <property type="entry name" value="PFL_act_enz"/>
    <property type="match status" value="1"/>
</dbReference>
<organism evidence="12 13">
    <name type="scientific">Natranaerovirga hydrolytica</name>
    <dbReference type="NCBI Taxonomy" id="680378"/>
    <lineage>
        <taxon>Bacteria</taxon>
        <taxon>Bacillati</taxon>
        <taxon>Bacillota</taxon>
        <taxon>Clostridia</taxon>
        <taxon>Lachnospirales</taxon>
        <taxon>Natranaerovirgaceae</taxon>
        <taxon>Natranaerovirga</taxon>
    </lineage>
</organism>
<evidence type="ECO:0000256" key="7">
    <source>
        <dbReference type="ARBA" id="ARBA00023004"/>
    </source>
</evidence>
<dbReference type="SUPFAM" id="SSF54862">
    <property type="entry name" value="4Fe-4S ferredoxins"/>
    <property type="match status" value="1"/>
</dbReference>
<comment type="catalytic activity">
    <reaction evidence="9">
        <text>glycyl-[protein] + reduced [flavodoxin] + S-adenosyl-L-methionine = glycin-2-yl radical-[protein] + semiquinone [flavodoxin] + 5'-deoxyadenosine + L-methionine + H(+)</text>
        <dbReference type="Rhea" id="RHEA:61976"/>
        <dbReference type="Rhea" id="RHEA-COMP:10622"/>
        <dbReference type="Rhea" id="RHEA-COMP:14480"/>
        <dbReference type="Rhea" id="RHEA-COMP:15993"/>
        <dbReference type="Rhea" id="RHEA-COMP:15994"/>
        <dbReference type="ChEBI" id="CHEBI:15378"/>
        <dbReference type="ChEBI" id="CHEBI:17319"/>
        <dbReference type="ChEBI" id="CHEBI:29947"/>
        <dbReference type="ChEBI" id="CHEBI:32722"/>
        <dbReference type="ChEBI" id="CHEBI:57618"/>
        <dbReference type="ChEBI" id="CHEBI:57844"/>
        <dbReference type="ChEBI" id="CHEBI:59789"/>
        <dbReference type="ChEBI" id="CHEBI:140311"/>
    </reaction>
</comment>
<dbReference type="InterPro" id="IPR034457">
    <property type="entry name" value="Organic_radical-activating"/>
</dbReference>
<dbReference type="SFLD" id="SFLDS00029">
    <property type="entry name" value="Radical_SAM"/>
    <property type="match status" value="1"/>
</dbReference>
<dbReference type="SFLD" id="SFLDG01066">
    <property type="entry name" value="organic_radical-activating_enz"/>
    <property type="match status" value="1"/>
</dbReference>
<evidence type="ECO:0000259" key="10">
    <source>
        <dbReference type="PROSITE" id="PS51379"/>
    </source>
</evidence>
<evidence type="ECO:0000256" key="9">
    <source>
        <dbReference type="ARBA" id="ARBA00047365"/>
    </source>
</evidence>
<dbReference type="InterPro" id="IPR001989">
    <property type="entry name" value="Radical_activat_CS"/>
</dbReference>
<dbReference type="RefSeq" id="WP_132283333.1">
    <property type="nucleotide sequence ID" value="NZ_SMGQ01000017.1"/>
</dbReference>
<evidence type="ECO:0000259" key="11">
    <source>
        <dbReference type="PROSITE" id="PS51918"/>
    </source>
</evidence>